<feature type="region of interest" description="Disordered" evidence="1">
    <location>
        <begin position="186"/>
        <end position="210"/>
    </location>
</feature>
<feature type="compositionally biased region" description="Pro residues" evidence="1">
    <location>
        <begin position="276"/>
        <end position="285"/>
    </location>
</feature>
<feature type="region of interest" description="Disordered" evidence="1">
    <location>
        <begin position="263"/>
        <end position="335"/>
    </location>
</feature>
<dbReference type="Gene3D" id="3.30.160.60">
    <property type="entry name" value="Classic Zinc Finger"/>
    <property type="match status" value="1"/>
</dbReference>
<dbReference type="EMBL" id="BOLY01000002">
    <property type="protein sequence ID" value="GIZ40499.1"/>
    <property type="molecule type" value="Genomic_DNA"/>
</dbReference>
<protein>
    <recommendedName>
        <fullName evidence="2">C2H2-type domain-containing protein</fullName>
    </recommendedName>
</protein>
<feature type="compositionally biased region" description="Polar residues" evidence="1">
    <location>
        <begin position="139"/>
        <end position="168"/>
    </location>
</feature>
<feature type="region of interest" description="Disordered" evidence="1">
    <location>
        <begin position="447"/>
        <end position="471"/>
    </location>
</feature>
<sequence>MSDKSSSNAAAGRPYIVKAGPDLPEQLSSHNDAGEKHSNSTSDALKATAAAAMQESDRASHPQQEMKSLVERTRIDSAQNSADSVPQLPSQKSQDSDALVPLELGTSPALDHVPNRASRDSIANSPTLRKHAIPVEEGTANTLPIVQPSSPSRETTAASPTGQSLPSFRQLTGQLGQLTELAEAATQQDSRIAQAAHHHHSQSFSSATSQSPMMPFFPPYANSAQTSPTAFYPPGPRSPTSGAGESHHYGSPKQYAVSAYYTDRRRSSAATEANPNFPPPIPSLPTIPTNSSSGDSHGQTSSSTDGYSTAQTTPTEGPIPTEGVQRPILPPPPGMTIVPIGGFKCDYPGCTAMPFQTQYLLSSHRNVHSQNRPHYCPVKDCPRSEGGKGFKRKNEMIRHGLVHNSPGYICPFCPDREHRYPRPDNLQRHVRVHHVDRDRDDPALREVLAQRQEGVGKQRRRRTQSSVPEPS</sequence>
<name>A0A9P3FF64_9PEZI</name>
<feature type="domain" description="C2H2-type" evidence="2">
    <location>
        <begin position="374"/>
        <end position="403"/>
    </location>
</feature>
<feature type="region of interest" description="Disordered" evidence="1">
    <location>
        <begin position="227"/>
        <end position="251"/>
    </location>
</feature>
<comment type="caution">
    <text evidence="3">The sequence shown here is derived from an EMBL/GenBank/DDBJ whole genome shotgun (WGS) entry which is preliminary data.</text>
</comment>
<gene>
    <name evidence="3" type="ORF">CKM354_000383400</name>
</gene>
<dbReference type="PANTHER" id="PTHR46179:SF19">
    <property type="entry name" value="C2H2 FINGER DOMAIN TRANSCRIPTION FACTOR (EUROFUNG)-RELATED"/>
    <property type="match status" value="1"/>
</dbReference>
<feature type="region of interest" description="Disordered" evidence="1">
    <location>
        <begin position="1"/>
        <end position="168"/>
    </location>
</feature>
<keyword evidence="4" id="KW-1185">Reference proteome</keyword>
<evidence type="ECO:0000259" key="2">
    <source>
        <dbReference type="SMART" id="SM00355"/>
    </source>
</evidence>
<dbReference type="InterPro" id="IPR013087">
    <property type="entry name" value="Znf_C2H2_type"/>
</dbReference>
<dbReference type="GeneID" id="68289409"/>
<accession>A0A9P3FF64</accession>
<evidence type="ECO:0000313" key="3">
    <source>
        <dbReference type="EMBL" id="GIZ40499.1"/>
    </source>
</evidence>
<dbReference type="SUPFAM" id="SSF57667">
    <property type="entry name" value="beta-beta-alpha zinc fingers"/>
    <property type="match status" value="1"/>
</dbReference>
<feature type="compositionally biased region" description="Polar residues" evidence="1">
    <location>
        <begin position="76"/>
        <end position="93"/>
    </location>
</feature>
<dbReference type="InterPro" id="IPR036236">
    <property type="entry name" value="Znf_C2H2_sf"/>
</dbReference>
<evidence type="ECO:0000256" key="1">
    <source>
        <dbReference type="SAM" id="MobiDB-lite"/>
    </source>
</evidence>
<proteinExistence type="predicted"/>
<dbReference type="RefSeq" id="XP_044654986.1">
    <property type="nucleotide sequence ID" value="XM_044799051.1"/>
</dbReference>
<reference evidence="3 4" key="1">
    <citation type="submission" date="2021-01" db="EMBL/GenBank/DDBJ databases">
        <title>Cercospora kikuchii MAFF 305040 whole genome shotgun sequence.</title>
        <authorList>
            <person name="Kashiwa T."/>
            <person name="Suzuki T."/>
        </authorList>
    </citation>
    <scope>NUCLEOTIDE SEQUENCE [LARGE SCALE GENOMIC DNA]</scope>
    <source>
        <strain evidence="3 4">MAFF 305040</strain>
    </source>
</reference>
<dbReference type="Proteomes" id="UP000825890">
    <property type="component" value="Unassembled WGS sequence"/>
</dbReference>
<dbReference type="SMART" id="SM00355">
    <property type="entry name" value="ZnF_C2H2"/>
    <property type="match status" value="3"/>
</dbReference>
<dbReference type="PANTHER" id="PTHR46179">
    <property type="entry name" value="ZINC FINGER PROTEIN"/>
    <property type="match status" value="1"/>
</dbReference>
<dbReference type="GO" id="GO:0006357">
    <property type="term" value="P:regulation of transcription by RNA polymerase II"/>
    <property type="evidence" value="ECO:0007669"/>
    <property type="project" value="TreeGrafter"/>
</dbReference>
<dbReference type="OrthoDB" id="6077919at2759"/>
<evidence type="ECO:0000313" key="4">
    <source>
        <dbReference type="Proteomes" id="UP000825890"/>
    </source>
</evidence>
<dbReference type="AlphaFoldDB" id="A0A9P3FF64"/>
<feature type="domain" description="C2H2-type" evidence="2">
    <location>
        <begin position="408"/>
        <end position="433"/>
    </location>
</feature>
<organism evidence="3 4">
    <name type="scientific">Cercospora kikuchii</name>
    <dbReference type="NCBI Taxonomy" id="84275"/>
    <lineage>
        <taxon>Eukaryota</taxon>
        <taxon>Fungi</taxon>
        <taxon>Dikarya</taxon>
        <taxon>Ascomycota</taxon>
        <taxon>Pezizomycotina</taxon>
        <taxon>Dothideomycetes</taxon>
        <taxon>Dothideomycetidae</taxon>
        <taxon>Mycosphaerellales</taxon>
        <taxon>Mycosphaerellaceae</taxon>
        <taxon>Cercospora</taxon>
    </lineage>
</organism>
<dbReference type="GO" id="GO:0005634">
    <property type="term" value="C:nucleus"/>
    <property type="evidence" value="ECO:0007669"/>
    <property type="project" value="TreeGrafter"/>
</dbReference>
<dbReference type="InterPro" id="IPR051061">
    <property type="entry name" value="Zinc_finger_trans_reg"/>
</dbReference>
<feature type="domain" description="C2H2-type" evidence="2">
    <location>
        <begin position="343"/>
        <end position="368"/>
    </location>
</feature>
<feature type="compositionally biased region" description="Low complexity" evidence="1">
    <location>
        <begin position="286"/>
        <end position="323"/>
    </location>
</feature>